<evidence type="ECO:0000313" key="5">
    <source>
        <dbReference type="Proteomes" id="UP001596398"/>
    </source>
</evidence>
<evidence type="ECO:0000256" key="2">
    <source>
        <dbReference type="ARBA" id="ARBA00023002"/>
    </source>
</evidence>
<evidence type="ECO:0000259" key="3">
    <source>
        <dbReference type="Pfam" id="PF01494"/>
    </source>
</evidence>
<gene>
    <name evidence="4" type="ORF">ACFQJ4_06985</name>
</gene>
<dbReference type="EMBL" id="JBHTAP010000001">
    <property type="protein sequence ID" value="MFC7235059.1"/>
    <property type="molecule type" value="Genomic_DNA"/>
</dbReference>
<protein>
    <submittedName>
        <fullName evidence="4">FAD-dependent oxidoreductase</fullName>
    </submittedName>
</protein>
<dbReference type="GO" id="GO:0016491">
    <property type="term" value="F:oxidoreductase activity"/>
    <property type="evidence" value="ECO:0007669"/>
    <property type="project" value="UniProtKB-KW"/>
</dbReference>
<dbReference type="Pfam" id="PF01494">
    <property type="entry name" value="FAD_binding_3"/>
    <property type="match status" value="1"/>
</dbReference>
<dbReference type="GeneID" id="79266740"/>
<evidence type="ECO:0000256" key="1">
    <source>
        <dbReference type="ARBA" id="ARBA00022630"/>
    </source>
</evidence>
<keyword evidence="1" id="KW-0285">Flavoprotein</keyword>
<keyword evidence="5" id="KW-1185">Reference proteome</keyword>
<dbReference type="AlphaFoldDB" id="A0ABD5ZPB7"/>
<evidence type="ECO:0000313" key="4">
    <source>
        <dbReference type="EMBL" id="MFC7235059.1"/>
    </source>
</evidence>
<organism evidence="4 5">
    <name type="scientific">Halosegnis marinus</name>
    <dbReference type="NCBI Taxonomy" id="3034023"/>
    <lineage>
        <taxon>Archaea</taxon>
        <taxon>Methanobacteriati</taxon>
        <taxon>Methanobacteriota</taxon>
        <taxon>Stenosarchaea group</taxon>
        <taxon>Halobacteria</taxon>
        <taxon>Halobacteriales</taxon>
        <taxon>Natronomonadaceae</taxon>
        <taxon>Halosegnis</taxon>
    </lineage>
</organism>
<sequence length="302" mass="32982">MTDTDVVVVGGGPTGSAAAVFLARYGLDVVVFDRGSAALPRAAYVENYPGFPGGIDVGTLTDLLSDHVETAGATLVDDLVESVERDDEGFRVATADGREPTASYVLAAAWYDGSYLRPVVGDDAFAVHEHHGEEHERFDPEFPERDGRTPVDGLYVAAPNGGRNAQAVVAAGQGAQVARSLIEDDRRAEGFPPALATEYDWLRPESEFAGEWGDRDRWREWFANEAGDHDLSEERFAELRERYIDRAFATRRSPEAVEELTAEGHRRLAEHLDDAALLDAADDDAVREYAAELDARTDPSDD</sequence>
<dbReference type="InterPro" id="IPR036188">
    <property type="entry name" value="FAD/NAD-bd_sf"/>
</dbReference>
<dbReference type="RefSeq" id="WP_276236080.1">
    <property type="nucleotide sequence ID" value="NZ_CP119802.1"/>
</dbReference>
<dbReference type="PRINTS" id="PR00469">
    <property type="entry name" value="PNDRDTASEII"/>
</dbReference>
<feature type="domain" description="FAD-binding" evidence="3">
    <location>
        <begin position="3"/>
        <end position="44"/>
    </location>
</feature>
<dbReference type="Gene3D" id="3.50.50.60">
    <property type="entry name" value="FAD/NAD(P)-binding domain"/>
    <property type="match status" value="1"/>
</dbReference>
<keyword evidence="2" id="KW-0560">Oxidoreductase</keyword>
<comment type="caution">
    <text evidence="4">The sequence shown here is derived from an EMBL/GenBank/DDBJ whole genome shotgun (WGS) entry which is preliminary data.</text>
</comment>
<dbReference type="SUPFAM" id="SSF51905">
    <property type="entry name" value="FAD/NAD(P)-binding domain"/>
    <property type="match status" value="1"/>
</dbReference>
<dbReference type="InterPro" id="IPR002938">
    <property type="entry name" value="FAD-bd"/>
</dbReference>
<dbReference type="InterPro" id="IPR050097">
    <property type="entry name" value="Ferredoxin-NADP_redctase_2"/>
</dbReference>
<dbReference type="Proteomes" id="UP001596398">
    <property type="component" value="Unassembled WGS sequence"/>
</dbReference>
<proteinExistence type="predicted"/>
<dbReference type="PANTHER" id="PTHR48105">
    <property type="entry name" value="THIOREDOXIN REDUCTASE 1-RELATED-RELATED"/>
    <property type="match status" value="1"/>
</dbReference>
<accession>A0ABD5ZPB7</accession>
<name>A0ABD5ZPB7_9EURY</name>
<reference evidence="4 5" key="1">
    <citation type="journal article" date="2019" name="Int. J. Syst. Evol. Microbiol.">
        <title>The Global Catalogue of Microorganisms (GCM) 10K type strain sequencing project: providing services to taxonomists for standard genome sequencing and annotation.</title>
        <authorList>
            <consortium name="The Broad Institute Genomics Platform"/>
            <consortium name="The Broad Institute Genome Sequencing Center for Infectious Disease"/>
            <person name="Wu L."/>
            <person name="Ma J."/>
        </authorList>
    </citation>
    <scope>NUCLEOTIDE SEQUENCE [LARGE SCALE GENOMIC DNA]</scope>
    <source>
        <strain evidence="4 5">DT85</strain>
    </source>
</reference>